<sequence>MIKRQQLAALVAGMTVALTGCGFSQATLASPAPTEAAASGHSSRSTISQDQLSEVLLGQQEQASLKPIGGQLSTPTSNTVGYIADVTKSYSPDAPPFCLFNRESPLDGSENKSDKSAVWSVSGGPVTLMPGNVLGGGHIDEAARAFDDNSAASSHMQLLASGISNCVGYTDINGSKVKPKPDPAGTFGPGTVSWVESYELQSKPAGSGAYPDGTKLDEQNVEFQSRNVVVRVATIGLNQADVRNLVDAARAKLDSF</sequence>
<evidence type="ECO:0000313" key="5">
    <source>
        <dbReference type="Proteomes" id="UP001242995"/>
    </source>
</evidence>
<feature type="chain" id="PRO_5043420640" description="PknH-like extracellular domain-containing protein" evidence="1">
    <location>
        <begin position="30"/>
        <end position="256"/>
    </location>
</feature>
<evidence type="ECO:0008006" key="6">
    <source>
        <dbReference type="Google" id="ProtNLM"/>
    </source>
</evidence>
<feature type="signal peptide" evidence="1">
    <location>
        <begin position="1"/>
        <end position="29"/>
    </location>
</feature>
<dbReference type="Proteomes" id="UP001242995">
    <property type="component" value="Unassembled WGS sequence"/>
</dbReference>
<gene>
    <name evidence="2" type="ORF">J2S90_002572</name>
    <name evidence="3" type="ORF">J2S93_000066</name>
</gene>
<evidence type="ECO:0000313" key="2">
    <source>
        <dbReference type="EMBL" id="MDP9905601.1"/>
    </source>
</evidence>
<reference evidence="2 4" key="1">
    <citation type="submission" date="2023-07" db="EMBL/GenBank/DDBJ databases">
        <title>Sorghum-associated microbial communities from plants grown in Nebraska, USA.</title>
        <authorList>
            <person name="Schachtman D."/>
        </authorList>
    </citation>
    <scope>NUCLEOTIDE SEQUENCE</scope>
    <source>
        <strain evidence="2">DS1006</strain>
        <strain evidence="3 4">DS1016</strain>
    </source>
</reference>
<dbReference type="PROSITE" id="PS51257">
    <property type="entry name" value="PROKAR_LIPOPROTEIN"/>
    <property type="match status" value="1"/>
</dbReference>
<dbReference type="EMBL" id="JAUSTF010000001">
    <property type="protein sequence ID" value="MDQ0178659.1"/>
    <property type="molecule type" value="Genomic_DNA"/>
</dbReference>
<protein>
    <recommendedName>
        <fullName evidence="6">PknH-like extracellular domain-containing protein</fullName>
    </recommendedName>
</protein>
<organism evidence="2 5">
    <name type="scientific">Arthrobacter bambusae</name>
    <dbReference type="NCBI Taxonomy" id="1338426"/>
    <lineage>
        <taxon>Bacteria</taxon>
        <taxon>Bacillati</taxon>
        <taxon>Actinomycetota</taxon>
        <taxon>Actinomycetes</taxon>
        <taxon>Micrococcales</taxon>
        <taxon>Micrococcaceae</taxon>
        <taxon>Arthrobacter</taxon>
    </lineage>
</organism>
<keyword evidence="4" id="KW-1185">Reference proteome</keyword>
<comment type="caution">
    <text evidence="2">The sequence shown here is derived from an EMBL/GenBank/DDBJ whole genome shotgun (WGS) entry which is preliminary data.</text>
</comment>
<proteinExistence type="predicted"/>
<dbReference type="EMBL" id="JAUSRG010000006">
    <property type="protein sequence ID" value="MDP9905601.1"/>
    <property type="molecule type" value="Genomic_DNA"/>
</dbReference>
<evidence type="ECO:0000313" key="3">
    <source>
        <dbReference type="EMBL" id="MDQ0178659.1"/>
    </source>
</evidence>
<evidence type="ECO:0000256" key="1">
    <source>
        <dbReference type="SAM" id="SignalP"/>
    </source>
</evidence>
<keyword evidence="1" id="KW-0732">Signal</keyword>
<dbReference type="AlphaFoldDB" id="A0AAW8DHY3"/>
<accession>A0AAW8DHY3</accession>
<evidence type="ECO:0000313" key="4">
    <source>
        <dbReference type="Proteomes" id="UP001230951"/>
    </source>
</evidence>
<dbReference type="RefSeq" id="WP_306961733.1">
    <property type="nucleotide sequence ID" value="NZ_JAUSRG010000006.1"/>
</dbReference>
<dbReference type="Proteomes" id="UP001230951">
    <property type="component" value="Unassembled WGS sequence"/>
</dbReference>
<name>A0AAW8DHY3_9MICC</name>